<evidence type="ECO:0000256" key="1">
    <source>
        <dbReference type="ARBA" id="ARBA00022679"/>
    </source>
</evidence>
<dbReference type="Proteomes" id="UP000242444">
    <property type="component" value="Unassembled WGS sequence"/>
</dbReference>
<feature type="transmembrane region" description="Helical" evidence="5">
    <location>
        <begin position="79"/>
        <end position="97"/>
    </location>
</feature>
<feature type="transmembrane region" description="Helical" evidence="5">
    <location>
        <begin position="48"/>
        <end position="70"/>
    </location>
</feature>
<dbReference type="RefSeq" id="WP_094863887.1">
    <property type="nucleotide sequence ID" value="NZ_NKYE01000010.1"/>
</dbReference>
<keyword evidence="3" id="KW-0902">Two-component regulatory system</keyword>
<protein>
    <submittedName>
        <fullName evidence="7">Histidine kinase</fullName>
    </submittedName>
</protein>
<dbReference type="InterPro" id="IPR036890">
    <property type="entry name" value="HATPase_C_sf"/>
</dbReference>
<dbReference type="PANTHER" id="PTHR24421">
    <property type="entry name" value="NITRATE/NITRITE SENSOR PROTEIN NARX-RELATED"/>
    <property type="match status" value="1"/>
</dbReference>
<dbReference type="InParanoid" id="A0A263D0G6"/>
<comment type="caution">
    <text evidence="7">The sequence shown here is derived from an EMBL/GenBank/DDBJ whole genome shotgun (WGS) entry which is preliminary data.</text>
</comment>
<dbReference type="InterPro" id="IPR050482">
    <property type="entry name" value="Sensor_HK_TwoCompSys"/>
</dbReference>
<dbReference type="GO" id="GO:0016020">
    <property type="term" value="C:membrane"/>
    <property type="evidence" value="ECO:0007669"/>
    <property type="project" value="InterPro"/>
</dbReference>
<proteinExistence type="predicted"/>
<keyword evidence="5" id="KW-1133">Transmembrane helix</keyword>
<feature type="region of interest" description="Disordered" evidence="4">
    <location>
        <begin position="1"/>
        <end position="38"/>
    </location>
</feature>
<evidence type="ECO:0000313" key="7">
    <source>
        <dbReference type="EMBL" id="OZM71930.1"/>
    </source>
</evidence>
<sequence length="446" mass="47787">MSSVHEVQNAQETGGEREELKSTDSAHRSGDRSTAFPQSLLSPMAPRLAMLVTTVVFGGIAVLALARVLFDMEQPWPDALGAVYLVAFMALQLGYFSSPKASLRPPVTYAALVVQACLAYLPMLQFGVIWLGMPGFLAGSVLLSLRPRVSVPLYVLIAGSVGLLDSNFGPSTLPPAYVALFSFVSTTITALVVFGLTRLARLVTKLNANREELARLAVADERLRFSRDLHDLLGLSLSAITLKSELAKRLMEENPQRAAQEIDEILLMSRKALGDVRSVASGYRKLSLDEECRSARGVLMAADVEVSIERTDGVLPDSVGTVLATVLREGVTNVLRHSSARWCAITVRTGNDEARMEVVNDGVPGSADTLDDTDGGNGIRNLSHRVALLGGRLAAHEVPDGRHLLLAVIPLGATPGGADRTVANGVPAGSRTPWRPRRRTPERTAG</sequence>
<feature type="region of interest" description="Disordered" evidence="4">
    <location>
        <begin position="416"/>
        <end position="446"/>
    </location>
</feature>
<accession>A0A263D0G6</accession>
<keyword evidence="5" id="KW-0812">Transmembrane</keyword>
<evidence type="ECO:0000313" key="8">
    <source>
        <dbReference type="Proteomes" id="UP000242444"/>
    </source>
</evidence>
<evidence type="ECO:0000256" key="4">
    <source>
        <dbReference type="SAM" id="MobiDB-lite"/>
    </source>
</evidence>
<feature type="transmembrane region" description="Helical" evidence="5">
    <location>
        <begin position="176"/>
        <end position="196"/>
    </location>
</feature>
<dbReference type="GO" id="GO:0000155">
    <property type="term" value="F:phosphorelay sensor kinase activity"/>
    <property type="evidence" value="ECO:0007669"/>
    <property type="project" value="InterPro"/>
</dbReference>
<dbReference type="Gene3D" id="3.30.565.10">
    <property type="entry name" value="Histidine kinase-like ATPase, C-terminal domain"/>
    <property type="match status" value="1"/>
</dbReference>
<keyword evidence="8" id="KW-1185">Reference proteome</keyword>
<name>A0A263D0G6_9PSEU</name>
<evidence type="ECO:0000259" key="6">
    <source>
        <dbReference type="Pfam" id="PF07730"/>
    </source>
</evidence>
<dbReference type="Gene3D" id="1.20.5.1930">
    <property type="match status" value="1"/>
</dbReference>
<gene>
    <name evidence="7" type="ORF">CFN78_17435</name>
</gene>
<reference evidence="7 8" key="1">
    <citation type="submission" date="2017-07" db="EMBL/GenBank/DDBJ databases">
        <title>Amycolatopsis antarcticus sp. nov., isolated from the surface of an Antarcticus brown macroalga.</title>
        <authorList>
            <person name="Wang J."/>
            <person name="Leiva S."/>
            <person name="Huang J."/>
            <person name="Huang Y."/>
        </authorList>
    </citation>
    <scope>NUCLEOTIDE SEQUENCE [LARGE SCALE GENOMIC DNA]</scope>
    <source>
        <strain evidence="7 8">AU-G6</strain>
    </source>
</reference>
<dbReference type="PANTHER" id="PTHR24421:SF63">
    <property type="entry name" value="SENSOR HISTIDINE KINASE DESK"/>
    <property type="match status" value="1"/>
</dbReference>
<dbReference type="Pfam" id="PF07730">
    <property type="entry name" value="HisKA_3"/>
    <property type="match status" value="1"/>
</dbReference>
<dbReference type="EMBL" id="NKYE01000010">
    <property type="protein sequence ID" value="OZM71930.1"/>
    <property type="molecule type" value="Genomic_DNA"/>
</dbReference>
<evidence type="ECO:0000256" key="5">
    <source>
        <dbReference type="SAM" id="Phobius"/>
    </source>
</evidence>
<dbReference type="GO" id="GO:0046983">
    <property type="term" value="F:protein dimerization activity"/>
    <property type="evidence" value="ECO:0007669"/>
    <property type="project" value="InterPro"/>
</dbReference>
<organism evidence="7 8">
    <name type="scientific">Amycolatopsis antarctica</name>
    <dbReference type="NCBI Taxonomy" id="1854586"/>
    <lineage>
        <taxon>Bacteria</taxon>
        <taxon>Bacillati</taxon>
        <taxon>Actinomycetota</taxon>
        <taxon>Actinomycetes</taxon>
        <taxon>Pseudonocardiales</taxon>
        <taxon>Pseudonocardiaceae</taxon>
        <taxon>Amycolatopsis</taxon>
    </lineage>
</organism>
<feature type="compositionally biased region" description="Polar residues" evidence="4">
    <location>
        <begin position="1"/>
        <end position="12"/>
    </location>
</feature>
<dbReference type="CDD" id="cd16917">
    <property type="entry name" value="HATPase_UhpB-NarQ-NarX-like"/>
    <property type="match status" value="1"/>
</dbReference>
<feature type="transmembrane region" description="Helical" evidence="5">
    <location>
        <begin position="109"/>
        <end position="133"/>
    </location>
</feature>
<evidence type="ECO:0000256" key="3">
    <source>
        <dbReference type="ARBA" id="ARBA00023012"/>
    </source>
</evidence>
<dbReference type="SUPFAM" id="SSF55874">
    <property type="entry name" value="ATPase domain of HSP90 chaperone/DNA topoisomerase II/histidine kinase"/>
    <property type="match status" value="1"/>
</dbReference>
<keyword evidence="2 7" id="KW-0418">Kinase</keyword>
<feature type="compositionally biased region" description="Basic and acidic residues" evidence="4">
    <location>
        <begin position="14"/>
        <end position="31"/>
    </location>
</feature>
<evidence type="ECO:0000256" key="2">
    <source>
        <dbReference type="ARBA" id="ARBA00022777"/>
    </source>
</evidence>
<keyword evidence="1" id="KW-0808">Transferase</keyword>
<dbReference type="AlphaFoldDB" id="A0A263D0G6"/>
<dbReference type="OrthoDB" id="5241784at2"/>
<dbReference type="InterPro" id="IPR011712">
    <property type="entry name" value="Sig_transdc_His_kin_sub3_dim/P"/>
</dbReference>
<keyword evidence="5" id="KW-0472">Membrane</keyword>
<feature type="domain" description="Signal transduction histidine kinase subgroup 3 dimerisation and phosphoacceptor" evidence="6">
    <location>
        <begin position="221"/>
        <end position="285"/>
    </location>
</feature>